<protein>
    <recommendedName>
        <fullName evidence="4">Ragulator complex protein LAMTOR1</fullName>
    </recommendedName>
    <alternativeName>
        <fullName evidence="11">Late endosomal/lysosomal adaptor and MAPK and MTOR activator 1</fullName>
    </alternativeName>
</protein>
<evidence type="ECO:0000256" key="1">
    <source>
        <dbReference type="ARBA" id="ARBA00004122"/>
    </source>
</evidence>
<evidence type="ECO:0000256" key="2">
    <source>
        <dbReference type="ARBA" id="ARBA00004577"/>
    </source>
</evidence>
<dbReference type="GO" id="GO:0071986">
    <property type="term" value="C:Ragulator complex"/>
    <property type="evidence" value="ECO:0007669"/>
    <property type="project" value="InterPro"/>
</dbReference>
<comment type="subcellular location">
    <subcellularLocation>
        <location evidence="2">Late endosome membrane</location>
        <topology evidence="2">Lipid-anchor</topology>
        <orientation evidence="2">Cytoplasmic side</orientation>
    </subcellularLocation>
    <subcellularLocation>
        <location evidence="1">Lysosome membrane</location>
        <topology evidence="1">Lipid-anchor</topology>
        <orientation evidence="1">Cytoplasmic side</orientation>
    </subcellularLocation>
</comment>
<dbReference type="GO" id="GO:0042632">
    <property type="term" value="P:cholesterol homeostasis"/>
    <property type="evidence" value="ECO:0007669"/>
    <property type="project" value="InterPro"/>
</dbReference>
<keyword evidence="6" id="KW-0967">Endosome</keyword>
<dbReference type="GO" id="GO:0016197">
    <property type="term" value="P:endosomal transport"/>
    <property type="evidence" value="ECO:0007669"/>
    <property type="project" value="InterPro"/>
</dbReference>
<evidence type="ECO:0000256" key="12">
    <source>
        <dbReference type="SAM" id="MobiDB-lite"/>
    </source>
</evidence>
<dbReference type="GO" id="GO:0005085">
    <property type="term" value="F:guanyl-nucleotide exchange factor activity"/>
    <property type="evidence" value="ECO:0007669"/>
    <property type="project" value="TreeGrafter"/>
</dbReference>
<evidence type="ECO:0000256" key="5">
    <source>
        <dbReference type="ARBA" id="ARBA00022707"/>
    </source>
</evidence>
<dbReference type="GO" id="GO:0031902">
    <property type="term" value="C:late endosome membrane"/>
    <property type="evidence" value="ECO:0007669"/>
    <property type="project" value="UniProtKB-SubCell"/>
</dbReference>
<evidence type="ECO:0000256" key="4">
    <source>
        <dbReference type="ARBA" id="ARBA00016099"/>
    </source>
</evidence>
<proteinExistence type="inferred from homology"/>
<comment type="similarity">
    <text evidence="3">Belongs to the LAMTOR1 family.</text>
</comment>
<dbReference type="EMBL" id="BTSY01000001">
    <property type="protein sequence ID" value="GMT10267.1"/>
    <property type="molecule type" value="Genomic_DNA"/>
</dbReference>
<keyword evidence="14" id="KW-1185">Reference proteome</keyword>
<reference evidence="13" key="1">
    <citation type="submission" date="2023-10" db="EMBL/GenBank/DDBJ databases">
        <title>Genome assembly of Pristionchus species.</title>
        <authorList>
            <person name="Yoshida K."/>
            <person name="Sommer R.J."/>
        </authorList>
    </citation>
    <scope>NUCLEOTIDE SEQUENCE</scope>
    <source>
        <strain evidence="13">RS5133</strain>
    </source>
</reference>
<comment type="caution">
    <text evidence="13">The sequence shown here is derived from an EMBL/GenBank/DDBJ whole genome shotgun (WGS) entry which is preliminary data.</text>
</comment>
<evidence type="ECO:0000256" key="6">
    <source>
        <dbReference type="ARBA" id="ARBA00022753"/>
    </source>
</evidence>
<dbReference type="GO" id="GO:0045121">
    <property type="term" value="C:membrane raft"/>
    <property type="evidence" value="ECO:0007669"/>
    <property type="project" value="InterPro"/>
</dbReference>
<evidence type="ECO:0000256" key="9">
    <source>
        <dbReference type="ARBA" id="ARBA00023228"/>
    </source>
</evidence>
<keyword evidence="8" id="KW-0564">Palmitate</keyword>
<dbReference type="GO" id="GO:0071230">
    <property type="term" value="P:cellular response to amino acid stimulus"/>
    <property type="evidence" value="ECO:0007669"/>
    <property type="project" value="InterPro"/>
</dbReference>
<feature type="non-terminal residue" evidence="13">
    <location>
        <position position="1"/>
    </location>
</feature>
<dbReference type="GO" id="GO:0001919">
    <property type="term" value="P:regulation of receptor recycling"/>
    <property type="evidence" value="ECO:0007669"/>
    <property type="project" value="InterPro"/>
</dbReference>
<dbReference type="GO" id="GO:0032008">
    <property type="term" value="P:positive regulation of TOR signaling"/>
    <property type="evidence" value="ECO:0007669"/>
    <property type="project" value="InterPro"/>
</dbReference>
<name>A0AAV5USX2_9BILA</name>
<keyword evidence="5" id="KW-0519">Myristate</keyword>
<evidence type="ECO:0000313" key="13">
    <source>
        <dbReference type="EMBL" id="GMT10267.1"/>
    </source>
</evidence>
<accession>A0AAV5USX2</accession>
<dbReference type="GO" id="GO:0007040">
    <property type="term" value="P:lysosome organization"/>
    <property type="evidence" value="ECO:0007669"/>
    <property type="project" value="InterPro"/>
</dbReference>
<evidence type="ECO:0000256" key="3">
    <source>
        <dbReference type="ARBA" id="ARBA00010861"/>
    </source>
</evidence>
<keyword evidence="9" id="KW-0458">Lysosome</keyword>
<gene>
    <name evidence="13" type="ORF">PFISCL1PPCAC_1564</name>
</gene>
<feature type="region of interest" description="Disordered" evidence="12">
    <location>
        <begin position="80"/>
        <end position="108"/>
    </location>
</feature>
<dbReference type="PANTHER" id="PTHR13401">
    <property type="entry name" value="RAGULATOR COMPLEX PROTEIN LAMTOR1"/>
    <property type="match status" value="1"/>
</dbReference>
<dbReference type="GO" id="GO:0043410">
    <property type="term" value="P:positive regulation of MAPK cascade"/>
    <property type="evidence" value="ECO:0007669"/>
    <property type="project" value="InterPro"/>
</dbReference>
<evidence type="ECO:0000256" key="11">
    <source>
        <dbReference type="ARBA" id="ARBA00032695"/>
    </source>
</evidence>
<sequence>PCIFAVRALSNRPAVSPKRGESTQSSVMVQMSGLERLFRCCCGSGEEETDSNLPYERLDTTVPIRDRNLGHNNFRDSAAELRDASPAHSSLRDSQSNLPQRSKKEQEEEALNAIIDNTQSNIIDVTHLENAEMNSGEFVARQRKYEEAVRQHDIRMAKGSPSGNTPKIPGSTLGLSGQLLDDTGNRTADWLGRPSMSRDAISAADAAAARVAAVVSESLQIKTTRPLIVHMDS</sequence>
<dbReference type="GO" id="GO:0005765">
    <property type="term" value="C:lysosomal membrane"/>
    <property type="evidence" value="ECO:0007669"/>
    <property type="project" value="UniProtKB-SubCell"/>
</dbReference>
<keyword evidence="7" id="KW-0472">Membrane</keyword>
<keyword evidence="10" id="KW-0449">Lipoprotein</keyword>
<dbReference type="InterPro" id="IPR028209">
    <property type="entry name" value="LAMTOR1/MEH1"/>
</dbReference>
<evidence type="ECO:0000313" key="14">
    <source>
        <dbReference type="Proteomes" id="UP001432322"/>
    </source>
</evidence>
<dbReference type="Pfam" id="PF15454">
    <property type="entry name" value="LAMTOR"/>
    <property type="match status" value="1"/>
</dbReference>
<dbReference type="GO" id="GO:0060090">
    <property type="term" value="F:molecular adaptor activity"/>
    <property type="evidence" value="ECO:0007669"/>
    <property type="project" value="TreeGrafter"/>
</dbReference>
<organism evidence="13 14">
    <name type="scientific">Pristionchus fissidentatus</name>
    <dbReference type="NCBI Taxonomy" id="1538716"/>
    <lineage>
        <taxon>Eukaryota</taxon>
        <taxon>Metazoa</taxon>
        <taxon>Ecdysozoa</taxon>
        <taxon>Nematoda</taxon>
        <taxon>Chromadorea</taxon>
        <taxon>Rhabditida</taxon>
        <taxon>Rhabditina</taxon>
        <taxon>Diplogasteromorpha</taxon>
        <taxon>Diplogasteroidea</taxon>
        <taxon>Neodiplogasteridae</taxon>
        <taxon>Pristionchus</taxon>
    </lineage>
</organism>
<dbReference type="AlphaFoldDB" id="A0AAV5USX2"/>
<evidence type="ECO:0000256" key="7">
    <source>
        <dbReference type="ARBA" id="ARBA00023136"/>
    </source>
</evidence>
<dbReference type="PANTHER" id="PTHR13401:SF2">
    <property type="entry name" value="RAGULATOR COMPLEX PROTEIN LAMTOR1"/>
    <property type="match status" value="1"/>
</dbReference>
<dbReference type="Proteomes" id="UP001432322">
    <property type="component" value="Unassembled WGS sequence"/>
</dbReference>
<evidence type="ECO:0000256" key="8">
    <source>
        <dbReference type="ARBA" id="ARBA00023139"/>
    </source>
</evidence>
<evidence type="ECO:0000256" key="10">
    <source>
        <dbReference type="ARBA" id="ARBA00023288"/>
    </source>
</evidence>